<dbReference type="GO" id="GO:0005634">
    <property type="term" value="C:nucleus"/>
    <property type="evidence" value="ECO:0007669"/>
    <property type="project" value="UniProtKB-SubCell"/>
</dbReference>
<evidence type="ECO:0000256" key="1">
    <source>
        <dbReference type="ARBA" id="ARBA00004123"/>
    </source>
</evidence>
<feature type="region of interest" description="Disordered" evidence="7">
    <location>
        <begin position="221"/>
        <end position="251"/>
    </location>
</feature>
<dbReference type="GO" id="GO:0000987">
    <property type="term" value="F:cis-regulatory region sequence-specific DNA binding"/>
    <property type="evidence" value="ECO:0007669"/>
    <property type="project" value="TreeGrafter"/>
</dbReference>
<keyword evidence="5 6" id="KW-0539">Nucleus</keyword>
<feature type="domain" description="Fork-head" evidence="8">
    <location>
        <begin position="294"/>
        <end position="366"/>
    </location>
</feature>
<dbReference type="GeneID" id="113202870"/>
<protein>
    <submittedName>
        <fullName evidence="10">Hepatocyte nuclear factor 3-beta-like</fullName>
    </submittedName>
</protein>
<dbReference type="GO" id="GO:0003700">
    <property type="term" value="F:DNA-binding transcription factor activity"/>
    <property type="evidence" value="ECO:0007669"/>
    <property type="project" value="InterPro"/>
</dbReference>
<keyword evidence="2" id="KW-0805">Transcription regulation</keyword>
<dbReference type="PANTHER" id="PTHR13962">
    <property type="entry name" value="FORKHEAD BOX PROTEIN N3-LIKE PROTEIN-RELATED"/>
    <property type="match status" value="1"/>
</dbReference>
<dbReference type="PROSITE" id="PS00658">
    <property type="entry name" value="FORK_HEAD_2"/>
    <property type="match status" value="1"/>
</dbReference>
<dbReference type="SMART" id="SM00339">
    <property type="entry name" value="FH"/>
    <property type="match status" value="1"/>
</dbReference>
<dbReference type="OrthoDB" id="5954824at2759"/>
<dbReference type="SUPFAM" id="SSF46785">
    <property type="entry name" value="Winged helix' DNA-binding domain"/>
    <property type="match status" value="1"/>
</dbReference>
<dbReference type="InterPro" id="IPR047119">
    <property type="entry name" value="FOXN2/3-like"/>
</dbReference>
<gene>
    <name evidence="10" type="primary">LOC113202870</name>
</gene>
<accession>A0A9C6U1R9</accession>
<evidence type="ECO:0000256" key="7">
    <source>
        <dbReference type="SAM" id="MobiDB-lite"/>
    </source>
</evidence>
<evidence type="ECO:0000256" key="2">
    <source>
        <dbReference type="ARBA" id="ARBA00023015"/>
    </source>
</evidence>
<proteinExistence type="predicted"/>
<name>A0A9C6U1R9_FRAOC</name>
<evidence type="ECO:0000256" key="4">
    <source>
        <dbReference type="ARBA" id="ARBA00023163"/>
    </source>
</evidence>
<feature type="region of interest" description="Disordered" evidence="7">
    <location>
        <begin position="146"/>
        <end position="169"/>
    </location>
</feature>
<evidence type="ECO:0000313" key="10">
    <source>
        <dbReference type="RefSeq" id="XP_052121512.1"/>
    </source>
</evidence>
<feature type="compositionally biased region" description="Pro residues" evidence="7">
    <location>
        <begin position="431"/>
        <end position="443"/>
    </location>
</feature>
<keyword evidence="4" id="KW-0804">Transcription</keyword>
<evidence type="ECO:0000313" key="9">
    <source>
        <dbReference type="Proteomes" id="UP000504606"/>
    </source>
</evidence>
<dbReference type="KEGG" id="foc:113202870"/>
<dbReference type="InterPro" id="IPR030456">
    <property type="entry name" value="TF_fork_head_CS_2"/>
</dbReference>
<dbReference type="PANTHER" id="PTHR13962:SF17">
    <property type="entry name" value="FORKHEAD BOX PROTEIN N4"/>
    <property type="match status" value="1"/>
</dbReference>
<dbReference type="InterPro" id="IPR001766">
    <property type="entry name" value="Fork_head_dom"/>
</dbReference>
<dbReference type="CDD" id="cd00059">
    <property type="entry name" value="FH_FOX"/>
    <property type="match status" value="1"/>
</dbReference>
<organism evidence="9 10">
    <name type="scientific">Frankliniella occidentalis</name>
    <name type="common">Western flower thrips</name>
    <name type="synonym">Euthrips occidentalis</name>
    <dbReference type="NCBI Taxonomy" id="133901"/>
    <lineage>
        <taxon>Eukaryota</taxon>
        <taxon>Metazoa</taxon>
        <taxon>Ecdysozoa</taxon>
        <taxon>Arthropoda</taxon>
        <taxon>Hexapoda</taxon>
        <taxon>Insecta</taxon>
        <taxon>Pterygota</taxon>
        <taxon>Neoptera</taxon>
        <taxon>Paraneoptera</taxon>
        <taxon>Thysanoptera</taxon>
        <taxon>Terebrantia</taxon>
        <taxon>Thripoidea</taxon>
        <taxon>Thripidae</taxon>
        <taxon>Frankliniella</taxon>
    </lineage>
</organism>
<feature type="DNA-binding region" description="Fork-head" evidence="6">
    <location>
        <begin position="294"/>
        <end position="366"/>
    </location>
</feature>
<keyword evidence="9" id="KW-1185">Reference proteome</keyword>
<comment type="subcellular location">
    <subcellularLocation>
        <location evidence="1 6">Nucleus</location>
    </subcellularLocation>
</comment>
<dbReference type="AlphaFoldDB" id="A0A9C6U1R9"/>
<evidence type="ECO:0000256" key="5">
    <source>
        <dbReference type="ARBA" id="ARBA00023242"/>
    </source>
</evidence>
<dbReference type="Gene3D" id="1.10.10.10">
    <property type="entry name" value="Winged helix-like DNA-binding domain superfamily/Winged helix DNA-binding domain"/>
    <property type="match status" value="1"/>
</dbReference>
<dbReference type="PRINTS" id="PR00053">
    <property type="entry name" value="FORKHEAD"/>
</dbReference>
<dbReference type="Proteomes" id="UP000504606">
    <property type="component" value="Unplaced"/>
</dbReference>
<dbReference type="PROSITE" id="PS50039">
    <property type="entry name" value="FORK_HEAD_3"/>
    <property type="match status" value="1"/>
</dbReference>
<dbReference type="InterPro" id="IPR036388">
    <property type="entry name" value="WH-like_DNA-bd_sf"/>
</dbReference>
<keyword evidence="3 6" id="KW-0238">DNA-binding</keyword>
<evidence type="ECO:0000256" key="6">
    <source>
        <dbReference type="PROSITE-ProRule" id="PRU00089"/>
    </source>
</evidence>
<feature type="region of interest" description="Disordered" evidence="7">
    <location>
        <begin position="421"/>
        <end position="452"/>
    </location>
</feature>
<dbReference type="RefSeq" id="XP_052121512.1">
    <property type="nucleotide sequence ID" value="XM_052265552.1"/>
</dbReference>
<dbReference type="InterPro" id="IPR036390">
    <property type="entry name" value="WH_DNA-bd_sf"/>
</dbReference>
<dbReference type="Pfam" id="PF00250">
    <property type="entry name" value="Forkhead"/>
    <property type="match status" value="1"/>
</dbReference>
<evidence type="ECO:0000259" key="8">
    <source>
        <dbReference type="PROSITE" id="PS50039"/>
    </source>
</evidence>
<evidence type="ECO:0000256" key="3">
    <source>
        <dbReference type="ARBA" id="ARBA00023125"/>
    </source>
</evidence>
<reference evidence="10" key="1">
    <citation type="submission" date="2025-08" db="UniProtKB">
        <authorList>
            <consortium name="RefSeq"/>
        </authorList>
    </citation>
    <scope>IDENTIFICATION</scope>
    <source>
        <tissue evidence="10">Whole organism</tissue>
    </source>
</reference>
<sequence>MIDLAPRLCDVGPKGHKGRGLMGLGQATKRKLYADTTATTCKRRRPALTSAASVSGSGTRFVDLQIVGEDGALVEEATIEEIWAPHATRLEIVVVDEAWDSSYPAHTSLDGETAYIDLDDPVIGPLGPLGGTSTLHNAILREAQQYAPTPPPAPAPASSHTSRSHADQVDSDFGNLDWLINFKVDSVFEPKKQPKTRQGGVASSPATASVQGVVEQVCDALPPAASPGRPGALSPGTPVGAGAGRSPGRSVSPKVAAVAASNAPPAAAAPCVPPAAAVNPGPHPQAHRYSGPGKPPFTYTELIELALKDKGKLTVKEIYQWITKHFPFYQASDERWKNSVRHNLSINPHFRKESKAPQGAGHLWVVMDNNNKAKNSWKEERIQNFLAAQMSAAEAAESAANAASTASAASAAVVLEPCAPSAPSPVCVESPPSPVRPPTPPSPVTTGAKSHSQLNTWWSERVSLERSAEEILSGVKREVGVEFLTPMDLDGDLDSDVMKLDIRDEKGFLYGDLTTEQVIAESGLQDELAGLYLLNDMTSSITADSLFPDDLNFAGLELPLSG</sequence>